<dbReference type="RefSeq" id="WP_282335004.1">
    <property type="nucleotide sequence ID" value="NZ_JASBRG010000007.1"/>
</dbReference>
<proteinExistence type="predicted"/>
<sequence>MIKVLIAQSLLCMFSLVAFSQSKFSDETKKYIAYSDSLIVLKNALLIDGNGNQPKSGQTIVIRKGKISWVGDDNNAVIPSTATIINLNGKAVLPGFNMLHEHMFTSAFSFDPMHFLLKQLPISFPRLYLAAGVTSIRTCGSIEPYSDLRIKKDIDAGTYPGPYIDLTAPYAEQKEPGMDFPQMKEIKTPAEAVRFVNFWADEGFTSFKIYSGADKSICKAVIETAHKRHLKVTGHLCQTTYADAAELEIDNLEHGFYAGSDFVGTNTNYGPCPVNVLYSLLNLNINSDIVNRTIRQLINKKTGITSTLAVFEGLNNIQLPPSNELLDMFSPDSKNYYLEQLKDIKPEQGPSGMDSVFNTNAKLEKKFYDMGGLLTVGTDPTGNGGTIAGIGSWRAIELLVLADGFTPLQAIKIATLNGAIALGRAKTTGSIEAGKSADILIIDGDPSKNISDIRKVQFVFRNGIGYDSKKIFDSMKGKVGFY</sequence>
<feature type="signal peptide" evidence="1">
    <location>
        <begin position="1"/>
        <end position="20"/>
    </location>
</feature>
<dbReference type="Gene3D" id="2.30.40.10">
    <property type="entry name" value="Urease, subunit C, domain 1"/>
    <property type="match status" value="1"/>
</dbReference>
<keyword evidence="4" id="KW-1185">Reference proteome</keyword>
<name>A0ABT6RE93_9BACT</name>
<comment type="caution">
    <text evidence="3">The sequence shown here is derived from an EMBL/GenBank/DDBJ whole genome shotgun (WGS) entry which is preliminary data.</text>
</comment>
<dbReference type="SUPFAM" id="SSF51338">
    <property type="entry name" value="Composite domain of metallo-dependent hydrolases"/>
    <property type="match status" value="1"/>
</dbReference>
<feature type="chain" id="PRO_5045958488" evidence="1">
    <location>
        <begin position="21"/>
        <end position="482"/>
    </location>
</feature>
<accession>A0ABT6RE93</accession>
<gene>
    <name evidence="3" type="ORF">QJ048_14015</name>
</gene>
<dbReference type="InterPro" id="IPR032466">
    <property type="entry name" value="Metal_Hydrolase"/>
</dbReference>
<feature type="domain" description="Amidohydrolase-related" evidence="2">
    <location>
        <begin position="373"/>
        <end position="463"/>
    </location>
</feature>
<dbReference type="Proteomes" id="UP001226434">
    <property type="component" value="Unassembled WGS sequence"/>
</dbReference>
<dbReference type="InterPro" id="IPR006680">
    <property type="entry name" value="Amidohydro-rel"/>
</dbReference>
<evidence type="ECO:0000256" key="1">
    <source>
        <dbReference type="SAM" id="SignalP"/>
    </source>
</evidence>
<reference evidence="3 4" key="1">
    <citation type="submission" date="2023-05" db="EMBL/GenBank/DDBJ databases">
        <title>Genome sequence of Pinibacter sp. MAH-24.</title>
        <authorList>
            <person name="Huq M.A."/>
        </authorList>
    </citation>
    <scope>NUCLEOTIDE SEQUENCE [LARGE SCALE GENOMIC DNA]</scope>
    <source>
        <strain evidence="3 4">MAH-24</strain>
    </source>
</reference>
<dbReference type="PANTHER" id="PTHR43135">
    <property type="entry name" value="ALPHA-D-RIBOSE 1-METHYLPHOSPHONATE 5-TRIPHOSPHATE DIPHOSPHATASE"/>
    <property type="match status" value="1"/>
</dbReference>
<dbReference type="InterPro" id="IPR011059">
    <property type="entry name" value="Metal-dep_hydrolase_composite"/>
</dbReference>
<dbReference type="Gene3D" id="3.20.20.140">
    <property type="entry name" value="Metal-dependent hydrolases"/>
    <property type="match status" value="2"/>
</dbReference>
<evidence type="ECO:0000259" key="2">
    <source>
        <dbReference type="Pfam" id="PF01979"/>
    </source>
</evidence>
<dbReference type="SUPFAM" id="SSF51556">
    <property type="entry name" value="Metallo-dependent hydrolases"/>
    <property type="match status" value="1"/>
</dbReference>
<dbReference type="PANTHER" id="PTHR43135:SF3">
    <property type="entry name" value="ALPHA-D-RIBOSE 1-METHYLPHOSPHONATE 5-TRIPHOSPHATE DIPHOSPHATASE"/>
    <property type="match status" value="1"/>
</dbReference>
<dbReference type="Pfam" id="PF01979">
    <property type="entry name" value="Amidohydro_1"/>
    <property type="match status" value="1"/>
</dbReference>
<evidence type="ECO:0000313" key="3">
    <source>
        <dbReference type="EMBL" id="MDI3320902.1"/>
    </source>
</evidence>
<dbReference type="InterPro" id="IPR051781">
    <property type="entry name" value="Metallo-dep_Hydrolase"/>
</dbReference>
<organism evidence="3 4">
    <name type="scientific">Pinibacter soli</name>
    <dbReference type="NCBI Taxonomy" id="3044211"/>
    <lineage>
        <taxon>Bacteria</taxon>
        <taxon>Pseudomonadati</taxon>
        <taxon>Bacteroidota</taxon>
        <taxon>Chitinophagia</taxon>
        <taxon>Chitinophagales</taxon>
        <taxon>Chitinophagaceae</taxon>
        <taxon>Pinibacter</taxon>
    </lineage>
</organism>
<keyword evidence="1" id="KW-0732">Signal</keyword>
<protein>
    <submittedName>
        <fullName evidence="3">Amidohydrolase family protein</fullName>
    </submittedName>
</protein>
<evidence type="ECO:0000313" key="4">
    <source>
        <dbReference type="Proteomes" id="UP001226434"/>
    </source>
</evidence>
<dbReference type="EMBL" id="JASBRG010000007">
    <property type="protein sequence ID" value="MDI3320902.1"/>
    <property type="molecule type" value="Genomic_DNA"/>
</dbReference>